<keyword evidence="4" id="KW-1185">Reference proteome</keyword>
<dbReference type="AlphaFoldDB" id="A0A3G6J4T6"/>
<evidence type="ECO:0000313" key="4">
    <source>
        <dbReference type="Proteomes" id="UP000271587"/>
    </source>
</evidence>
<dbReference type="InterPro" id="IPR036291">
    <property type="entry name" value="NAD(P)-bd_dom_sf"/>
</dbReference>
<dbReference type="EC" id="1.1.1.276" evidence="3"/>
<dbReference type="Pfam" id="PF00106">
    <property type="entry name" value="adh_short"/>
    <property type="match status" value="1"/>
</dbReference>
<reference evidence="3 4" key="1">
    <citation type="submission" date="2018-11" db="EMBL/GenBank/DDBJ databases">
        <authorList>
            <person name="Kleinhagauer T."/>
            <person name="Glaeser S.P."/>
            <person name="Spergser J."/>
            <person name="Ruckert C."/>
            <person name="Kaempfer P."/>
            <person name="Busse H.-J."/>
        </authorList>
    </citation>
    <scope>NUCLEOTIDE SEQUENCE [LARGE SCALE GENOMIC DNA]</scope>
    <source>
        <strain evidence="3 4">W8</strain>
    </source>
</reference>
<protein>
    <submittedName>
        <fullName evidence="3">Serine 3-dehydrogenase</fullName>
        <ecNumber evidence="3">1.1.1.276</ecNumber>
    </submittedName>
</protein>
<feature type="domain" description="Ketoreductase" evidence="2">
    <location>
        <begin position="2"/>
        <end position="189"/>
    </location>
</feature>
<dbReference type="KEGG" id="cgk:CGERO_03725"/>
<dbReference type="InterPro" id="IPR057326">
    <property type="entry name" value="KR_dom"/>
</dbReference>
<gene>
    <name evidence="3" type="primary">sdh2</name>
    <name evidence="3" type="ORF">CGERO_03725</name>
</gene>
<dbReference type="SUPFAM" id="SSF51735">
    <property type="entry name" value="NAD(P)-binding Rossmann-fold domains"/>
    <property type="match status" value="1"/>
</dbReference>
<evidence type="ECO:0000259" key="2">
    <source>
        <dbReference type="SMART" id="SM00822"/>
    </source>
</evidence>
<name>A0A3G6J4T6_9CORY</name>
<sequence length="275" mass="30381">MRTIVITGASSGVGREAARHLAAACDNRLILVGRNRERTNAIASELGAQAIVADFARLDDVRALAEQLRGERIDVLANNAGGLFDGPKITDDGYELTFQVNHLAPMLLVHELLPQLFDSNARVIATSSMANVLFGRPALDDIQGLNKFDQHRAYGNAKLANLIFAQELHRRYHPRIATCSFHPGVVASNFSRDTGSWMRKFYESRLIKPFGISDVQGGENLAYFIDGTPGIAWQSGEYYGDRRKAGFKHPFARKPDQSAKHFEICSSLLGIEWPA</sequence>
<organism evidence="3 4">
    <name type="scientific">Corynebacterium gerontici</name>
    <dbReference type="NCBI Taxonomy" id="2079234"/>
    <lineage>
        <taxon>Bacteria</taxon>
        <taxon>Bacillati</taxon>
        <taxon>Actinomycetota</taxon>
        <taxon>Actinomycetes</taxon>
        <taxon>Mycobacteriales</taxon>
        <taxon>Corynebacteriaceae</taxon>
        <taxon>Corynebacterium</taxon>
    </lineage>
</organism>
<dbReference type="PANTHER" id="PTHR43157:SF31">
    <property type="entry name" value="PHOSPHATIDYLINOSITOL-GLYCAN BIOSYNTHESIS CLASS F PROTEIN"/>
    <property type="match status" value="1"/>
</dbReference>
<keyword evidence="1 3" id="KW-0560">Oxidoreductase</keyword>
<dbReference type="OrthoDB" id="3237043at2"/>
<dbReference type="Gene3D" id="3.40.50.720">
    <property type="entry name" value="NAD(P)-binding Rossmann-like Domain"/>
    <property type="match status" value="1"/>
</dbReference>
<dbReference type="Proteomes" id="UP000271587">
    <property type="component" value="Chromosome"/>
</dbReference>
<evidence type="ECO:0000256" key="1">
    <source>
        <dbReference type="ARBA" id="ARBA00023002"/>
    </source>
</evidence>
<dbReference type="EMBL" id="CP033897">
    <property type="protein sequence ID" value="AZA11064.1"/>
    <property type="molecule type" value="Genomic_DNA"/>
</dbReference>
<dbReference type="GO" id="GO:0031132">
    <property type="term" value="F:serine 3-dehydrogenase activity"/>
    <property type="evidence" value="ECO:0007669"/>
    <property type="project" value="UniProtKB-EC"/>
</dbReference>
<dbReference type="PANTHER" id="PTHR43157">
    <property type="entry name" value="PHOSPHATIDYLINOSITOL-GLYCAN BIOSYNTHESIS CLASS F PROTEIN-RELATED"/>
    <property type="match status" value="1"/>
</dbReference>
<dbReference type="PRINTS" id="PR00081">
    <property type="entry name" value="GDHRDH"/>
</dbReference>
<accession>A0A3G6J4T6</accession>
<evidence type="ECO:0000313" key="3">
    <source>
        <dbReference type="EMBL" id="AZA11064.1"/>
    </source>
</evidence>
<dbReference type="InterPro" id="IPR002347">
    <property type="entry name" value="SDR_fam"/>
</dbReference>
<dbReference type="RefSeq" id="WP_123933532.1">
    <property type="nucleotide sequence ID" value="NZ_CP033897.1"/>
</dbReference>
<proteinExistence type="predicted"/>
<dbReference type="SMART" id="SM00822">
    <property type="entry name" value="PKS_KR"/>
    <property type="match status" value="1"/>
</dbReference>